<keyword evidence="1" id="KW-0732">Signal</keyword>
<evidence type="ECO:0000259" key="2">
    <source>
        <dbReference type="Pfam" id="PF26061"/>
    </source>
</evidence>
<dbReference type="EMBL" id="WTYJ01000003">
    <property type="protein sequence ID" value="MXP00230.1"/>
    <property type="molecule type" value="Genomic_DNA"/>
</dbReference>
<keyword evidence="4" id="KW-1185">Reference proteome</keyword>
<feature type="chain" id="PRO_5026339306" description="DUF8021 domain-containing protein" evidence="1">
    <location>
        <begin position="28"/>
        <end position="600"/>
    </location>
</feature>
<dbReference type="Pfam" id="PF26061">
    <property type="entry name" value="DUF8021"/>
    <property type="match status" value="2"/>
</dbReference>
<dbReference type="Proteomes" id="UP000469430">
    <property type="component" value="Unassembled WGS sequence"/>
</dbReference>
<organism evidence="3 4">
    <name type="scientific">Croceibacterium xixiisoli</name>
    <dbReference type="NCBI Taxonomy" id="1476466"/>
    <lineage>
        <taxon>Bacteria</taxon>
        <taxon>Pseudomonadati</taxon>
        <taxon>Pseudomonadota</taxon>
        <taxon>Alphaproteobacteria</taxon>
        <taxon>Sphingomonadales</taxon>
        <taxon>Erythrobacteraceae</taxon>
        <taxon>Croceibacterium</taxon>
    </lineage>
</organism>
<feature type="domain" description="DUF8021" evidence="2">
    <location>
        <begin position="473"/>
        <end position="590"/>
    </location>
</feature>
<sequence length="600" mass="64667">MITRLSATAALLLAGAAALLPATPALAQAPGEASAVPDRSCDRACLIDALRDHMKALATRDPSALPLSRGVIFTENNVPIKMGEGLWRTVTAVDETGLEAADPTTGNAAWFGSVREHGVPAFYAVRIHMKDGIIDEIESVVHRKTSLPAPYGDAENMVHDDEFNQILPPEQRRSRERMLAIADAYFDTVEVNDGQVFAPFSQDCGRLENGISTTAPAPAAGGVTGGGGNAASIATGCREQFLLGIYRINKRVRRDFFIVDEERGVAVGRGFFDHANEWDRYRLTDGREMRTALKWPNSITLLEAFRIRNAEISRIETVFTYVPYFMHNPFWGPHSPSPEPRPDAAACDTACVTTHTNAVMAAYPVRGAWEKLPWANRVGYAENSVGIRINEGIWQGVTAVDSKPLVVGDAETGNGVWIGRIEEHGQPAWAAITVRSAGRQIDGIDALIRRKEYGPPYAEPQGAPQFANLPQARRTSRNDMKVGVAGFYAGLTGRGPASEALSDGCQWTVNGQVLGRCTANGPGQGVGGQGAGIGTIRDSGLLAVDETRGLAVFRRFEDMPATGGGYPLTLQVVDVFRFESGKIAAIESFTSELPIGMRPH</sequence>
<evidence type="ECO:0000256" key="1">
    <source>
        <dbReference type="SAM" id="SignalP"/>
    </source>
</evidence>
<dbReference type="RefSeq" id="WP_377019772.1">
    <property type="nucleotide sequence ID" value="NZ_JBHSCP010000002.1"/>
</dbReference>
<reference evidence="3 4" key="1">
    <citation type="submission" date="2019-12" db="EMBL/GenBank/DDBJ databases">
        <title>Genomic-based taxomic classification of the family Erythrobacteraceae.</title>
        <authorList>
            <person name="Xu L."/>
        </authorList>
    </citation>
    <scope>NUCLEOTIDE SEQUENCE [LARGE SCALE GENOMIC DNA]</scope>
    <source>
        <strain evidence="3 4">S36</strain>
    </source>
</reference>
<dbReference type="AlphaFoldDB" id="A0A6I4TYP5"/>
<evidence type="ECO:0000313" key="3">
    <source>
        <dbReference type="EMBL" id="MXP00230.1"/>
    </source>
</evidence>
<protein>
    <recommendedName>
        <fullName evidence="2">DUF8021 domain-containing protein</fullName>
    </recommendedName>
</protein>
<dbReference type="InterPro" id="IPR058334">
    <property type="entry name" value="DUF8021"/>
</dbReference>
<proteinExistence type="predicted"/>
<gene>
    <name evidence="3" type="ORF">GRI97_14645</name>
</gene>
<name>A0A6I4TYP5_9SPHN</name>
<feature type="domain" description="DUF8021" evidence="2">
    <location>
        <begin position="171"/>
        <end position="319"/>
    </location>
</feature>
<evidence type="ECO:0000313" key="4">
    <source>
        <dbReference type="Proteomes" id="UP000469430"/>
    </source>
</evidence>
<feature type="signal peptide" evidence="1">
    <location>
        <begin position="1"/>
        <end position="27"/>
    </location>
</feature>
<accession>A0A6I4TYP5</accession>
<comment type="caution">
    <text evidence="3">The sequence shown here is derived from an EMBL/GenBank/DDBJ whole genome shotgun (WGS) entry which is preliminary data.</text>
</comment>